<dbReference type="GO" id="GO:0047262">
    <property type="term" value="F:polygalacturonate 4-alpha-galacturonosyltransferase activity"/>
    <property type="evidence" value="ECO:0007669"/>
    <property type="project" value="InterPro"/>
</dbReference>
<comment type="similarity">
    <text evidence="2 4">Belongs to the glycosyltransferase 8 family.</text>
</comment>
<dbReference type="PANTHER" id="PTHR32116:SF59">
    <property type="entry name" value="HEXOSYLTRANSFERASE"/>
    <property type="match status" value="1"/>
</dbReference>
<keyword evidence="3 4" id="KW-0808">Transferase</keyword>
<evidence type="ECO:0000256" key="4">
    <source>
        <dbReference type="RuleBase" id="RU362027"/>
    </source>
</evidence>
<dbReference type="EC" id="2.4.1.-" evidence="4"/>
<dbReference type="AlphaFoldDB" id="A0A6G1C746"/>
<dbReference type="UniPathway" id="UPA00845"/>
<dbReference type="EMBL" id="SPHZ02000010">
    <property type="protein sequence ID" value="KAF0896059.1"/>
    <property type="molecule type" value="Genomic_DNA"/>
</dbReference>
<dbReference type="OrthoDB" id="1745364at2759"/>
<name>A0A6G1C746_9ORYZ</name>
<protein>
    <recommendedName>
        <fullName evidence="4">Hexosyltransferase</fullName>
        <ecNumber evidence="4">2.4.1.-</ecNumber>
    </recommendedName>
</protein>
<evidence type="ECO:0000313" key="5">
    <source>
        <dbReference type="EMBL" id="KAF0896059.1"/>
    </source>
</evidence>
<dbReference type="PANTHER" id="PTHR32116">
    <property type="entry name" value="GALACTURONOSYLTRANSFERASE 4-RELATED"/>
    <property type="match status" value="1"/>
</dbReference>
<dbReference type="GO" id="GO:0000139">
    <property type="term" value="C:Golgi membrane"/>
    <property type="evidence" value="ECO:0007669"/>
    <property type="project" value="UniProtKB-SubCell"/>
</dbReference>
<dbReference type="InterPro" id="IPR002495">
    <property type="entry name" value="Glyco_trans_8"/>
</dbReference>
<comment type="caution">
    <text evidence="5">The sequence shown here is derived from an EMBL/GenBank/DDBJ whole genome shotgun (WGS) entry which is preliminary data.</text>
</comment>
<dbReference type="Pfam" id="PF01501">
    <property type="entry name" value="Glyco_transf_8"/>
    <property type="match status" value="1"/>
</dbReference>
<proteinExistence type="inferred from homology"/>
<dbReference type="Proteomes" id="UP000479710">
    <property type="component" value="Unassembled WGS sequence"/>
</dbReference>
<evidence type="ECO:0000256" key="1">
    <source>
        <dbReference type="ARBA" id="ARBA00004877"/>
    </source>
</evidence>
<dbReference type="GO" id="GO:0071555">
    <property type="term" value="P:cell wall organization"/>
    <property type="evidence" value="ECO:0007669"/>
    <property type="project" value="UniProtKB-KW"/>
</dbReference>
<keyword evidence="3 4" id="KW-0328">Glycosyltransferase</keyword>
<dbReference type="InterPro" id="IPR029044">
    <property type="entry name" value="Nucleotide-diphossugar_trans"/>
</dbReference>
<dbReference type="SUPFAM" id="SSF53448">
    <property type="entry name" value="Nucleotide-diphospho-sugar transferases"/>
    <property type="match status" value="1"/>
</dbReference>
<comment type="pathway">
    <text evidence="1 4">Glycan metabolism; pectin biosynthesis.</text>
</comment>
<organism evidence="5 6">
    <name type="scientific">Oryza meyeriana var. granulata</name>
    <dbReference type="NCBI Taxonomy" id="110450"/>
    <lineage>
        <taxon>Eukaryota</taxon>
        <taxon>Viridiplantae</taxon>
        <taxon>Streptophyta</taxon>
        <taxon>Embryophyta</taxon>
        <taxon>Tracheophyta</taxon>
        <taxon>Spermatophyta</taxon>
        <taxon>Magnoliopsida</taxon>
        <taxon>Liliopsida</taxon>
        <taxon>Poales</taxon>
        <taxon>Poaceae</taxon>
        <taxon>BOP clade</taxon>
        <taxon>Oryzoideae</taxon>
        <taxon>Oryzeae</taxon>
        <taxon>Oryzinae</taxon>
        <taxon>Oryza</taxon>
        <taxon>Oryza meyeriana</taxon>
    </lineage>
</organism>
<dbReference type="InterPro" id="IPR029993">
    <property type="entry name" value="GAUT"/>
</dbReference>
<reference evidence="5 6" key="1">
    <citation type="submission" date="2019-11" db="EMBL/GenBank/DDBJ databases">
        <title>Whole genome sequence of Oryza granulata.</title>
        <authorList>
            <person name="Li W."/>
        </authorList>
    </citation>
    <scope>NUCLEOTIDE SEQUENCE [LARGE SCALE GENOMIC DNA]</scope>
    <source>
        <strain evidence="6">cv. Menghai</strain>
        <tissue evidence="5">Leaf</tissue>
    </source>
</reference>
<comment type="subcellular location">
    <subcellularLocation>
        <location evidence="4">Golgi apparatus membrane</location>
        <topology evidence="4">Single-pass type II membrane protein</topology>
    </subcellularLocation>
</comment>
<evidence type="ECO:0000256" key="2">
    <source>
        <dbReference type="ARBA" id="ARBA00006351"/>
    </source>
</evidence>
<keyword evidence="6" id="KW-1185">Reference proteome</keyword>
<accession>A0A6G1C746</accession>
<evidence type="ECO:0000256" key="3">
    <source>
        <dbReference type="ARBA" id="ARBA00022676"/>
    </source>
</evidence>
<dbReference type="GO" id="GO:0045489">
    <property type="term" value="P:pectin biosynthetic process"/>
    <property type="evidence" value="ECO:0007669"/>
    <property type="project" value="UniProtKB-UniPathway"/>
</dbReference>
<evidence type="ECO:0000313" key="6">
    <source>
        <dbReference type="Proteomes" id="UP000479710"/>
    </source>
</evidence>
<gene>
    <name evidence="5" type="ORF">E2562_018176</name>
</gene>
<sequence length="200" mass="22538">MAAAVSTFARRWRWRWKWRTRDAVVALLIASVLAPPLLLYGGAPISLFSGPIRTDKFNAVKEPIHTVAFASDNGALKSDNILAAAVVVNSTIVHSKALENHVFHIVTDKLNYAAMRMWFLANSQGKAAVEVQNIGDLTWLNSSYNPVLKQQESHFMIDYYFKTQQDKPDKNPKFQNPKYLSILNHLSHEDLADHVYACKG</sequence>
<keyword evidence="4" id="KW-0961">Cell wall biogenesis/degradation</keyword>
<keyword evidence="4" id="KW-0333">Golgi apparatus</keyword>